<evidence type="ECO:0000313" key="1">
    <source>
        <dbReference type="EMBL" id="SVC79250.1"/>
    </source>
</evidence>
<dbReference type="AlphaFoldDB" id="A0A382Q2N7"/>
<dbReference type="EMBL" id="UINC01111204">
    <property type="protein sequence ID" value="SVC79250.1"/>
    <property type="molecule type" value="Genomic_DNA"/>
</dbReference>
<protein>
    <recommendedName>
        <fullName evidence="2">Zinc finger CHC2-type domain-containing protein</fullName>
    </recommendedName>
</protein>
<name>A0A382Q2N7_9ZZZZ</name>
<sequence length="147" mass="16458">MNKLQKTFDDIVERTRAKPIGAAGSFSGLCPAHDDSTPSLSITLVDEKILLKCHTNCTIERISSSLGIEASDLFAHRDEKQINRTPASQKAESEHKRIKADINAEGKVVFYSSKHKKTVTESVRYSYFNADGKTAYHVIRSDPKDFR</sequence>
<feature type="non-terminal residue" evidence="1">
    <location>
        <position position="147"/>
    </location>
</feature>
<reference evidence="1" key="1">
    <citation type="submission" date="2018-05" db="EMBL/GenBank/DDBJ databases">
        <authorList>
            <person name="Lanie J.A."/>
            <person name="Ng W.-L."/>
            <person name="Kazmierczak K.M."/>
            <person name="Andrzejewski T.M."/>
            <person name="Davidsen T.M."/>
            <person name="Wayne K.J."/>
            <person name="Tettelin H."/>
            <person name="Glass J.I."/>
            <person name="Rusch D."/>
            <person name="Podicherti R."/>
            <person name="Tsui H.-C.T."/>
            <person name="Winkler M.E."/>
        </authorList>
    </citation>
    <scope>NUCLEOTIDE SEQUENCE</scope>
</reference>
<gene>
    <name evidence="1" type="ORF">METZ01_LOCUS332104</name>
</gene>
<evidence type="ECO:0008006" key="2">
    <source>
        <dbReference type="Google" id="ProtNLM"/>
    </source>
</evidence>
<proteinExistence type="predicted"/>
<organism evidence="1">
    <name type="scientific">marine metagenome</name>
    <dbReference type="NCBI Taxonomy" id="408172"/>
    <lineage>
        <taxon>unclassified sequences</taxon>
        <taxon>metagenomes</taxon>
        <taxon>ecological metagenomes</taxon>
    </lineage>
</organism>
<accession>A0A382Q2N7</accession>